<reference evidence="1 2" key="1">
    <citation type="journal article" date="2019" name="Nat. Ecol. Evol.">
        <title>Megaphylogeny resolves global patterns of mushroom evolution.</title>
        <authorList>
            <person name="Varga T."/>
            <person name="Krizsan K."/>
            <person name="Foldi C."/>
            <person name="Dima B."/>
            <person name="Sanchez-Garcia M."/>
            <person name="Sanchez-Ramirez S."/>
            <person name="Szollosi G.J."/>
            <person name="Szarkandi J.G."/>
            <person name="Papp V."/>
            <person name="Albert L."/>
            <person name="Andreopoulos W."/>
            <person name="Angelini C."/>
            <person name="Antonin V."/>
            <person name="Barry K.W."/>
            <person name="Bougher N.L."/>
            <person name="Buchanan P."/>
            <person name="Buyck B."/>
            <person name="Bense V."/>
            <person name="Catcheside P."/>
            <person name="Chovatia M."/>
            <person name="Cooper J."/>
            <person name="Damon W."/>
            <person name="Desjardin D."/>
            <person name="Finy P."/>
            <person name="Geml J."/>
            <person name="Haridas S."/>
            <person name="Hughes K."/>
            <person name="Justo A."/>
            <person name="Karasinski D."/>
            <person name="Kautmanova I."/>
            <person name="Kiss B."/>
            <person name="Kocsube S."/>
            <person name="Kotiranta H."/>
            <person name="LaButti K.M."/>
            <person name="Lechner B.E."/>
            <person name="Liimatainen K."/>
            <person name="Lipzen A."/>
            <person name="Lukacs Z."/>
            <person name="Mihaltcheva S."/>
            <person name="Morgado L.N."/>
            <person name="Niskanen T."/>
            <person name="Noordeloos M.E."/>
            <person name="Ohm R.A."/>
            <person name="Ortiz-Santana B."/>
            <person name="Ovrebo C."/>
            <person name="Racz N."/>
            <person name="Riley R."/>
            <person name="Savchenko A."/>
            <person name="Shiryaev A."/>
            <person name="Soop K."/>
            <person name="Spirin V."/>
            <person name="Szebenyi C."/>
            <person name="Tomsovsky M."/>
            <person name="Tulloss R.E."/>
            <person name="Uehling J."/>
            <person name="Grigoriev I.V."/>
            <person name="Vagvolgyi C."/>
            <person name="Papp T."/>
            <person name="Martin F.M."/>
            <person name="Miettinen O."/>
            <person name="Hibbett D.S."/>
            <person name="Nagy L.G."/>
        </authorList>
    </citation>
    <scope>NUCLEOTIDE SEQUENCE [LARGE SCALE GENOMIC DNA]</scope>
    <source>
        <strain evidence="1 2">CBS 962.96</strain>
    </source>
</reference>
<sequence length="100" mass="11562">MAIVDPAIHAAVSIAKKTLNRYYNKTDHSKVYRIAMKWIDAASGICREEFKRKYKGKFEVEAEEVSHPKELLNKKQSTNRFDKLLSLAPPKKTVLRDELD</sequence>
<dbReference type="AlphaFoldDB" id="A0A4S8LET7"/>
<accession>A0A4S8LET7</accession>
<name>A0A4S8LET7_DENBC</name>
<dbReference type="Proteomes" id="UP000297245">
    <property type="component" value="Unassembled WGS sequence"/>
</dbReference>
<evidence type="ECO:0000313" key="2">
    <source>
        <dbReference type="Proteomes" id="UP000297245"/>
    </source>
</evidence>
<dbReference type="EMBL" id="ML179450">
    <property type="protein sequence ID" value="THU87434.1"/>
    <property type="molecule type" value="Genomic_DNA"/>
</dbReference>
<gene>
    <name evidence="1" type="ORF">K435DRAFT_804322</name>
</gene>
<protein>
    <submittedName>
        <fullName evidence="1">Uncharacterized protein</fullName>
    </submittedName>
</protein>
<organism evidence="1 2">
    <name type="scientific">Dendrothele bispora (strain CBS 962.96)</name>
    <dbReference type="NCBI Taxonomy" id="1314807"/>
    <lineage>
        <taxon>Eukaryota</taxon>
        <taxon>Fungi</taxon>
        <taxon>Dikarya</taxon>
        <taxon>Basidiomycota</taxon>
        <taxon>Agaricomycotina</taxon>
        <taxon>Agaricomycetes</taxon>
        <taxon>Agaricomycetidae</taxon>
        <taxon>Agaricales</taxon>
        <taxon>Agaricales incertae sedis</taxon>
        <taxon>Dendrothele</taxon>
    </lineage>
</organism>
<dbReference type="OrthoDB" id="3359487at2759"/>
<keyword evidence="2" id="KW-1185">Reference proteome</keyword>
<proteinExistence type="predicted"/>
<evidence type="ECO:0000313" key="1">
    <source>
        <dbReference type="EMBL" id="THU87434.1"/>
    </source>
</evidence>